<keyword evidence="1" id="KW-0812">Transmembrane</keyword>
<dbReference type="AlphaFoldDB" id="A0A1F6DEF4"/>
<name>A0A1F6DEF4_9BACT</name>
<evidence type="ECO:0000313" key="2">
    <source>
        <dbReference type="EMBL" id="OGG59805.1"/>
    </source>
</evidence>
<keyword evidence="1" id="KW-0472">Membrane</keyword>
<dbReference type="EMBL" id="MFLA01000016">
    <property type="protein sequence ID" value="OGG59805.1"/>
    <property type="molecule type" value="Genomic_DNA"/>
</dbReference>
<gene>
    <name evidence="2" type="ORF">A2765_04430</name>
</gene>
<proteinExistence type="predicted"/>
<evidence type="ECO:0000313" key="3">
    <source>
        <dbReference type="Proteomes" id="UP000176377"/>
    </source>
</evidence>
<sequence>MVSLRTLFYTLLVFLASLAGVTMYSVWPSIYSALYERKVIPADEPLTELYFNDTETLPRSATRALSFSFTIHNMEGKDMIYPYVVRAEFPDDRVMVLDRNTIPIAHGDAVRIPETLHLGVTGKVRIIVELPDERISFLLQ</sequence>
<keyword evidence="1" id="KW-1133">Transmembrane helix</keyword>
<comment type="caution">
    <text evidence="2">The sequence shown here is derived from an EMBL/GenBank/DDBJ whole genome shotgun (WGS) entry which is preliminary data.</text>
</comment>
<dbReference type="Proteomes" id="UP000176377">
    <property type="component" value="Unassembled WGS sequence"/>
</dbReference>
<protein>
    <recommendedName>
        <fullName evidence="4">DUF1616 domain-containing protein</fullName>
    </recommendedName>
</protein>
<accession>A0A1F6DEF4</accession>
<reference evidence="2 3" key="1">
    <citation type="journal article" date="2016" name="Nat. Commun.">
        <title>Thousands of microbial genomes shed light on interconnected biogeochemical processes in an aquifer system.</title>
        <authorList>
            <person name="Anantharaman K."/>
            <person name="Brown C.T."/>
            <person name="Hug L.A."/>
            <person name="Sharon I."/>
            <person name="Castelle C.J."/>
            <person name="Probst A.J."/>
            <person name="Thomas B.C."/>
            <person name="Singh A."/>
            <person name="Wilkins M.J."/>
            <person name="Karaoz U."/>
            <person name="Brodie E.L."/>
            <person name="Williams K.H."/>
            <person name="Hubbard S.S."/>
            <person name="Banfield J.F."/>
        </authorList>
    </citation>
    <scope>NUCLEOTIDE SEQUENCE [LARGE SCALE GENOMIC DNA]</scope>
</reference>
<feature type="transmembrane region" description="Helical" evidence="1">
    <location>
        <begin position="6"/>
        <end position="27"/>
    </location>
</feature>
<evidence type="ECO:0000256" key="1">
    <source>
        <dbReference type="SAM" id="Phobius"/>
    </source>
</evidence>
<organism evidence="2 3">
    <name type="scientific">Candidatus Kaiserbacteria bacterium RIFCSPHIGHO2_01_FULL_56_24</name>
    <dbReference type="NCBI Taxonomy" id="1798487"/>
    <lineage>
        <taxon>Bacteria</taxon>
        <taxon>Candidatus Kaiseribacteriota</taxon>
    </lineage>
</organism>
<evidence type="ECO:0008006" key="4">
    <source>
        <dbReference type="Google" id="ProtNLM"/>
    </source>
</evidence>